<evidence type="ECO:0000256" key="1">
    <source>
        <dbReference type="ARBA" id="ARBA00004141"/>
    </source>
</evidence>
<dbReference type="Pfam" id="PF07690">
    <property type="entry name" value="MFS_1"/>
    <property type="match status" value="1"/>
</dbReference>
<comment type="caution">
    <text evidence="8">The sequence shown here is derived from an EMBL/GenBank/DDBJ whole genome shotgun (WGS) entry which is preliminary data.</text>
</comment>
<evidence type="ECO:0000259" key="7">
    <source>
        <dbReference type="PROSITE" id="PS50850"/>
    </source>
</evidence>
<organism evidence="8 9">
    <name type="scientific">Acinetobacter terrestris</name>
    <dbReference type="NCBI Taxonomy" id="2529843"/>
    <lineage>
        <taxon>Bacteria</taxon>
        <taxon>Pseudomonadati</taxon>
        <taxon>Pseudomonadota</taxon>
        <taxon>Gammaproteobacteria</taxon>
        <taxon>Moraxellales</taxon>
        <taxon>Moraxellaceae</taxon>
        <taxon>Acinetobacter</taxon>
        <taxon>Acinetobacter Taxon 24</taxon>
    </lineage>
</organism>
<dbReference type="EMBL" id="JASKNE010000001">
    <property type="protein sequence ID" value="MDK1682821.1"/>
    <property type="molecule type" value="Genomic_DNA"/>
</dbReference>
<dbReference type="GO" id="GO:0016020">
    <property type="term" value="C:membrane"/>
    <property type="evidence" value="ECO:0007669"/>
    <property type="project" value="UniProtKB-SubCell"/>
</dbReference>
<feature type="domain" description="Major facilitator superfamily (MFS) profile" evidence="7">
    <location>
        <begin position="22"/>
        <end position="426"/>
    </location>
</feature>
<feature type="transmembrane region" description="Helical" evidence="6">
    <location>
        <begin position="18"/>
        <end position="36"/>
    </location>
</feature>
<name>A0AAW6URA3_9GAMM</name>
<dbReference type="FunFam" id="1.20.1250.20:FF:000018">
    <property type="entry name" value="MFS transporter permease"/>
    <property type="match status" value="1"/>
</dbReference>
<keyword evidence="5 6" id="KW-0472">Membrane</keyword>
<feature type="transmembrane region" description="Helical" evidence="6">
    <location>
        <begin position="245"/>
        <end position="267"/>
    </location>
</feature>
<proteinExistence type="predicted"/>
<evidence type="ECO:0000256" key="6">
    <source>
        <dbReference type="SAM" id="Phobius"/>
    </source>
</evidence>
<comment type="subcellular location">
    <subcellularLocation>
        <location evidence="1">Membrane</location>
        <topology evidence="1">Multi-pass membrane protein</topology>
    </subcellularLocation>
</comment>
<dbReference type="Proteomes" id="UP001241935">
    <property type="component" value="Unassembled WGS sequence"/>
</dbReference>
<dbReference type="PANTHER" id="PTHR43791:SF36">
    <property type="entry name" value="TRANSPORTER, PUTATIVE (AFU_ORTHOLOGUE AFUA_6G08340)-RELATED"/>
    <property type="match status" value="1"/>
</dbReference>
<feature type="transmembrane region" description="Helical" evidence="6">
    <location>
        <begin position="88"/>
        <end position="107"/>
    </location>
</feature>
<feature type="transmembrane region" description="Helical" evidence="6">
    <location>
        <begin position="279"/>
        <end position="300"/>
    </location>
</feature>
<evidence type="ECO:0000256" key="2">
    <source>
        <dbReference type="ARBA" id="ARBA00022448"/>
    </source>
</evidence>
<feature type="transmembrane region" description="Helical" evidence="6">
    <location>
        <begin position="336"/>
        <end position="355"/>
    </location>
</feature>
<evidence type="ECO:0000256" key="5">
    <source>
        <dbReference type="ARBA" id="ARBA00023136"/>
    </source>
</evidence>
<sequence>MDLNKADPKRLDTVYKKVTWRLLPFLLLCYFFAYLDRINIGFAKLQMQQELGFNDAIYGMAAGIFFLGYVLFEVPTNLYFEKIGARKTITRIMILWGLTSMSMLFVTTPQMFYVLRFLLGVFEAGFAPGMIFYLTYWYSGARMARVMAIVMLAGPLAGMLGAPLSTQIMGTFHESQGLSGWQWLFLLEAIPTVMLGIVAYFYLTDHPSQAKWLSQEEKALLVREISQHQAATSHNNFKAVLKDPWIYFMALAYFSIICGIYAIGFWLPSLLKSAGIQNLQMIGWLVAIPYLCGAIFMTIFARSSDKWQERKWHSVVPTVLAGISLILSVISGNFILSFIAICTATAFMFSAYTIFWSIPSKYLTGTAAAGGIALINSIGLLGGFVSPNIMGLAQTMTQSLLAGWIAIALIMILGGLILIYAFRLKKEREPEAITSASLLTDK</sequence>
<dbReference type="InterPro" id="IPR020846">
    <property type="entry name" value="MFS_dom"/>
</dbReference>
<dbReference type="PANTHER" id="PTHR43791">
    <property type="entry name" value="PERMEASE-RELATED"/>
    <property type="match status" value="1"/>
</dbReference>
<feature type="transmembrane region" description="Helical" evidence="6">
    <location>
        <begin position="362"/>
        <end position="381"/>
    </location>
</feature>
<dbReference type="CDD" id="cd17319">
    <property type="entry name" value="MFS_ExuT_GudP_like"/>
    <property type="match status" value="1"/>
</dbReference>
<accession>A0AAW6URA3</accession>
<feature type="transmembrane region" description="Helical" evidence="6">
    <location>
        <begin position="401"/>
        <end position="422"/>
    </location>
</feature>
<dbReference type="InterPro" id="IPR036259">
    <property type="entry name" value="MFS_trans_sf"/>
</dbReference>
<feature type="transmembrane region" description="Helical" evidence="6">
    <location>
        <begin position="312"/>
        <end position="330"/>
    </location>
</feature>
<evidence type="ECO:0000256" key="4">
    <source>
        <dbReference type="ARBA" id="ARBA00022989"/>
    </source>
</evidence>
<dbReference type="SUPFAM" id="SSF103473">
    <property type="entry name" value="MFS general substrate transporter"/>
    <property type="match status" value="1"/>
</dbReference>
<dbReference type="PROSITE" id="PS50850">
    <property type="entry name" value="MFS"/>
    <property type="match status" value="1"/>
</dbReference>
<dbReference type="Gene3D" id="1.20.1250.20">
    <property type="entry name" value="MFS general substrate transporter like domains"/>
    <property type="match status" value="2"/>
</dbReference>
<feature type="transmembrane region" description="Helical" evidence="6">
    <location>
        <begin position="56"/>
        <end position="76"/>
    </location>
</feature>
<keyword evidence="2" id="KW-0813">Transport</keyword>
<gene>
    <name evidence="8" type="ORF">QOR41_02945</name>
</gene>
<protein>
    <submittedName>
        <fullName evidence="8">MFS transporter</fullName>
    </submittedName>
</protein>
<feature type="transmembrane region" description="Helical" evidence="6">
    <location>
        <begin position="146"/>
        <end position="169"/>
    </location>
</feature>
<dbReference type="RefSeq" id="WP_284066315.1">
    <property type="nucleotide sequence ID" value="NZ_JASKNE010000001.1"/>
</dbReference>
<evidence type="ECO:0000256" key="3">
    <source>
        <dbReference type="ARBA" id="ARBA00022692"/>
    </source>
</evidence>
<evidence type="ECO:0000313" key="8">
    <source>
        <dbReference type="EMBL" id="MDK1682821.1"/>
    </source>
</evidence>
<dbReference type="GO" id="GO:0022857">
    <property type="term" value="F:transmembrane transporter activity"/>
    <property type="evidence" value="ECO:0007669"/>
    <property type="project" value="InterPro"/>
</dbReference>
<dbReference type="AlphaFoldDB" id="A0AAW6URA3"/>
<keyword evidence="4 6" id="KW-1133">Transmembrane helix</keyword>
<feature type="transmembrane region" description="Helical" evidence="6">
    <location>
        <begin position="113"/>
        <end position="134"/>
    </location>
</feature>
<keyword evidence="3 6" id="KW-0812">Transmembrane</keyword>
<reference evidence="8" key="1">
    <citation type="submission" date="2023-04" db="EMBL/GenBank/DDBJ databases">
        <title>The environmental microbiomes in feedlot watering bowls are a reservoir of florfenicol resistance for bovine respiratory disease pathogens.</title>
        <authorList>
            <person name="Kos D.W."/>
            <person name="Ruzzini A.C."/>
            <person name="Schreiner B."/>
            <person name="Jelinski M.D."/>
        </authorList>
    </citation>
    <scope>NUCLEOTIDE SEQUENCE</scope>
    <source>
        <strain evidence="8">WB3</strain>
    </source>
</reference>
<evidence type="ECO:0000313" key="9">
    <source>
        <dbReference type="Proteomes" id="UP001241935"/>
    </source>
</evidence>
<feature type="transmembrane region" description="Helical" evidence="6">
    <location>
        <begin position="181"/>
        <end position="203"/>
    </location>
</feature>
<dbReference type="InterPro" id="IPR011701">
    <property type="entry name" value="MFS"/>
</dbReference>